<comment type="caution">
    <text evidence="1">The sequence shown here is derived from an EMBL/GenBank/DDBJ whole genome shotgun (WGS) entry which is preliminary data.</text>
</comment>
<reference evidence="1 2" key="1">
    <citation type="submission" date="2017-10" db="EMBL/GenBank/DDBJ databases">
        <title>The draft genome sequence of Lewinella nigricans NBRC 102662.</title>
        <authorList>
            <person name="Wang K."/>
        </authorList>
    </citation>
    <scope>NUCLEOTIDE SEQUENCE [LARGE SCALE GENOMIC DNA]</scope>
    <source>
        <strain evidence="1 2">NBRC 102662</strain>
    </source>
</reference>
<sequence length="157" mass="18180">MKMKEIIRIAQKFIDNENLVHPFDSHLEYYLDPAPKDLGLYWYFDYLIRPKIDAPKRGKLDFGGASGFTVSKITHKVEMIAHGCYPDLEAGKKRFDEIENLLRTSGNIWQELRKKTGLTASQAMNLRRRIGALDLDVEKNRLLIIEEIMERIEGNNG</sequence>
<dbReference type="Proteomes" id="UP000223913">
    <property type="component" value="Unassembled WGS sequence"/>
</dbReference>
<keyword evidence="2" id="KW-1185">Reference proteome</keyword>
<evidence type="ECO:0000313" key="1">
    <source>
        <dbReference type="EMBL" id="PHN02507.1"/>
    </source>
</evidence>
<dbReference type="EMBL" id="PDUD01000039">
    <property type="protein sequence ID" value="PHN02507.1"/>
    <property type="molecule type" value="Genomic_DNA"/>
</dbReference>
<evidence type="ECO:0000313" key="2">
    <source>
        <dbReference type="Proteomes" id="UP000223913"/>
    </source>
</evidence>
<accession>A0A2D0N228</accession>
<organism evidence="1 2">
    <name type="scientific">Flavilitoribacter nigricans (strain ATCC 23147 / DSM 23189 / NBRC 102662 / NCIMB 1420 / SS-2)</name>
    <name type="common">Lewinella nigricans</name>
    <dbReference type="NCBI Taxonomy" id="1122177"/>
    <lineage>
        <taxon>Bacteria</taxon>
        <taxon>Pseudomonadati</taxon>
        <taxon>Bacteroidota</taxon>
        <taxon>Saprospiria</taxon>
        <taxon>Saprospirales</taxon>
        <taxon>Lewinellaceae</taxon>
        <taxon>Flavilitoribacter</taxon>
    </lineage>
</organism>
<protein>
    <submittedName>
        <fullName evidence="1">Uncharacterized protein</fullName>
    </submittedName>
</protein>
<name>A0A2D0N228_FLAN2</name>
<dbReference type="AlphaFoldDB" id="A0A2D0N228"/>
<proteinExistence type="predicted"/>
<gene>
    <name evidence="1" type="ORF">CRP01_31515</name>
</gene>
<dbReference type="RefSeq" id="WP_099154051.1">
    <property type="nucleotide sequence ID" value="NZ_PDUD01000039.1"/>
</dbReference>